<dbReference type="EMBL" id="CAJJDN010000141">
    <property type="protein sequence ID" value="CAD8122974.1"/>
    <property type="molecule type" value="Genomic_DNA"/>
</dbReference>
<name>A0A8S1R6T5_9CILI</name>
<evidence type="ECO:0000313" key="1">
    <source>
        <dbReference type="EMBL" id="CAD8122974.1"/>
    </source>
</evidence>
<dbReference type="AlphaFoldDB" id="A0A8S1R6T5"/>
<keyword evidence="2" id="KW-1185">Reference proteome</keyword>
<proteinExistence type="predicted"/>
<dbReference type="Proteomes" id="UP000692954">
    <property type="component" value="Unassembled WGS sequence"/>
</dbReference>
<organism evidence="1 2">
    <name type="scientific">Paramecium sonneborni</name>
    <dbReference type="NCBI Taxonomy" id="65129"/>
    <lineage>
        <taxon>Eukaryota</taxon>
        <taxon>Sar</taxon>
        <taxon>Alveolata</taxon>
        <taxon>Ciliophora</taxon>
        <taxon>Intramacronucleata</taxon>
        <taxon>Oligohymenophorea</taxon>
        <taxon>Peniculida</taxon>
        <taxon>Parameciidae</taxon>
        <taxon>Paramecium</taxon>
    </lineage>
</organism>
<protein>
    <submittedName>
        <fullName evidence="1">Uncharacterized protein</fullName>
    </submittedName>
</protein>
<accession>A0A8S1R6T5</accession>
<evidence type="ECO:0000313" key="2">
    <source>
        <dbReference type="Proteomes" id="UP000692954"/>
    </source>
</evidence>
<comment type="caution">
    <text evidence="1">The sequence shown here is derived from an EMBL/GenBank/DDBJ whole genome shotgun (WGS) entry which is preliminary data.</text>
</comment>
<sequence length="239" mass="28532">MQYKIKTFRQYHLNRQDLFKITYQSPSDFKPSTSQSLRLKLYNQKFNTEIENENDPPTPPKQIIDITKLPNGQFKDTRYMHTDEQKVFIIKYFKTIFTPLKLYSAIVTQKRDLIFLNNPQIYIKIEILNKIITQPQIYETLIDKSIKTFSIQIEINCKNIVQIKSLFRNCQNCLFQQNYHSNHYCSSNLTLLTFNFKLTQSILSYQQLIFIVEQSRFTLKQVLTNYVETEVELIDIILV</sequence>
<gene>
    <name evidence="1" type="ORF">PSON_ATCC_30995.1.T1410137</name>
</gene>
<dbReference type="OrthoDB" id="312044at2759"/>
<reference evidence="1" key="1">
    <citation type="submission" date="2021-01" db="EMBL/GenBank/DDBJ databases">
        <authorList>
            <consortium name="Genoscope - CEA"/>
            <person name="William W."/>
        </authorList>
    </citation>
    <scope>NUCLEOTIDE SEQUENCE</scope>
</reference>